<evidence type="ECO:0000256" key="1">
    <source>
        <dbReference type="SAM" id="MobiDB-lite"/>
    </source>
</evidence>
<proteinExistence type="predicted"/>
<feature type="compositionally biased region" description="Low complexity" evidence="1">
    <location>
        <begin position="74"/>
        <end position="86"/>
    </location>
</feature>
<name>A0A5E4R3N1_9NEOP</name>
<evidence type="ECO:0000313" key="2">
    <source>
        <dbReference type="EMBL" id="VVD03935.1"/>
    </source>
</evidence>
<feature type="compositionally biased region" description="Low complexity" evidence="1">
    <location>
        <begin position="160"/>
        <end position="169"/>
    </location>
</feature>
<keyword evidence="3" id="KW-1185">Reference proteome</keyword>
<feature type="compositionally biased region" description="Gly residues" evidence="1">
    <location>
        <begin position="170"/>
        <end position="182"/>
    </location>
</feature>
<evidence type="ECO:0008006" key="4">
    <source>
        <dbReference type="Google" id="ProtNLM"/>
    </source>
</evidence>
<organism evidence="2 3">
    <name type="scientific">Leptidea sinapis</name>
    <dbReference type="NCBI Taxonomy" id="189913"/>
    <lineage>
        <taxon>Eukaryota</taxon>
        <taxon>Metazoa</taxon>
        <taxon>Ecdysozoa</taxon>
        <taxon>Arthropoda</taxon>
        <taxon>Hexapoda</taxon>
        <taxon>Insecta</taxon>
        <taxon>Pterygota</taxon>
        <taxon>Neoptera</taxon>
        <taxon>Endopterygota</taxon>
        <taxon>Lepidoptera</taxon>
        <taxon>Glossata</taxon>
        <taxon>Ditrysia</taxon>
        <taxon>Papilionoidea</taxon>
        <taxon>Pieridae</taxon>
        <taxon>Dismorphiinae</taxon>
        <taxon>Leptidea</taxon>
    </lineage>
</organism>
<feature type="compositionally biased region" description="Gly residues" evidence="1">
    <location>
        <begin position="56"/>
        <end position="73"/>
    </location>
</feature>
<feature type="compositionally biased region" description="Low complexity" evidence="1">
    <location>
        <begin position="37"/>
        <end position="50"/>
    </location>
</feature>
<evidence type="ECO:0000313" key="3">
    <source>
        <dbReference type="Proteomes" id="UP000324832"/>
    </source>
</evidence>
<accession>A0A5E4R3N1</accession>
<reference evidence="2 3" key="1">
    <citation type="submission" date="2017-07" db="EMBL/GenBank/DDBJ databases">
        <authorList>
            <person name="Talla V."/>
            <person name="Backstrom N."/>
        </authorList>
    </citation>
    <scope>NUCLEOTIDE SEQUENCE [LARGE SCALE GENOMIC DNA]</scope>
</reference>
<protein>
    <recommendedName>
        <fullName evidence="4">Cysteine-rich transmembrane CYSTM domain-containing protein</fullName>
    </recommendedName>
</protein>
<dbReference type="AlphaFoldDB" id="A0A5E4R3N1"/>
<sequence>MGNVPGSRGHGHHYGGQYGQGGNTPYGPYAQGPGHDVPPTANVTPPTANVTPPPVGGGQAPGYQTGQGYGGQGYPSQGYPGQGYPPQGHPGQGYPGQGYPGQGPPGGGFMQGMSHMACCAALMGCMTFLMTSCCKCQGVGIGDGEVGGGIGNDGHGGPIPGQTQVVPPGEVGGGGTGGGGIGNDILGGLIPGQTQVTPPQLVPASEDIDHDSH</sequence>
<dbReference type="EMBL" id="FZQP02006815">
    <property type="protein sequence ID" value="VVD03935.1"/>
    <property type="molecule type" value="Genomic_DNA"/>
</dbReference>
<feature type="region of interest" description="Disordered" evidence="1">
    <location>
        <begin position="154"/>
        <end position="213"/>
    </location>
</feature>
<gene>
    <name evidence="2" type="ORF">LSINAPIS_LOCUS13818</name>
</gene>
<dbReference type="Proteomes" id="UP000324832">
    <property type="component" value="Unassembled WGS sequence"/>
</dbReference>
<feature type="compositionally biased region" description="Gly residues" evidence="1">
    <location>
        <begin position="14"/>
        <end position="24"/>
    </location>
</feature>
<feature type="region of interest" description="Disordered" evidence="1">
    <location>
        <begin position="1"/>
        <end position="97"/>
    </location>
</feature>
<feature type="compositionally biased region" description="Low complexity" evidence="1">
    <location>
        <begin position="183"/>
        <end position="192"/>
    </location>
</feature>